<accession>A0A1B0B0G2</accession>
<protein>
    <submittedName>
        <fullName evidence="1">Uncharacterized protein</fullName>
    </submittedName>
</protein>
<evidence type="ECO:0000313" key="2">
    <source>
        <dbReference type="Proteomes" id="UP000092460"/>
    </source>
</evidence>
<dbReference type="EMBL" id="JXJN01006753">
    <property type="status" value="NOT_ANNOTATED_CDS"/>
    <property type="molecule type" value="Genomic_DNA"/>
</dbReference>
<dbReference type="EnsemblMetazoa" id="GPPI014773-RA">
    <property type="protein sequence ID" value="GPPI014773-PA"/>
    <property type="gene ID" value="GPPI014773"/>
</dbReference>
<dbReference type="VEuPathDB" id="VectorBase:GPPI014773"/>
<evidence type="ECO:0000313" key="1">
    <source>
        <dbReference type="EnsemblMetazoa" id="GPPI014773-PA"/>
    </source>
</evidence>
<reference evidence="2" key="1">
    <citation type="submission" date="2015-01" db="EMBL/GenBank/DDBJ databases">
        <authorList>
            <person name="Aksoy S."/>
            <person name="Warren W."/>
            <person name="Wilson R.K."/>
        </authorList>
    </citation>
    <scope>NUCLEOTIDE SEQUENCE [LARGE SCALE GENOMIC DNA]</scope>
    <source>
        <strain evidence="2">IAEA</strain>
    </source>
</reference>
<reference evidence="1" key="2">
    <citation type="submission" date="2020-05" db="UniProtKB">
        <authorList>
            <consortium name="EnsemblMetazoa"/>
        </authorList>
    </citation>
    <scope>IDENTIFICATION</scope>
    <source>
        <strain evidence="1">IAEA</strain>
    </source>
</reference>
<dbReference type="Proteomes" id="UP000092460">
    <property type="component" value="Unassembled WGS sequence"/>
</dbReference>
<organism evidence="1 2">
    <name type="scientific">Glossina palpalis gambiensis</name>
    <dbReference type="NCBI Taxonomy" id="67801"/>
    <lineage>
        <taxon>Eukaryota</taxon>
        <taxon>Metazoa</taxon>
        <taxon>Ecdysozoa</taxon>
        <taxon>Arthropoda</taxon>
        <taxon>Hexapoda</taxon>
        <taxon>Insecta</taxon>
        <taxon>Pterygota</taxon>
        <taxon>Neoptera</taxon>
        <taxon>Endopterygota</taxon>
        <taxon>Diptera</taxon>
        <taxon>Brachycera</taxon>
        <taxon>Muscomorpha</taxon>
        <taxon>Hippoboscoidea</taxon>
        <taxon>Glossinidae</taxon>
        <taxon>Glossina</taxon>
    </lineage>
</organism>
<dbReference type="AlphaFoldDB" id="A0A1B0B0G2"/>
<keyword evidence="2" id="KW-1185">Reference proteome</keyword>
<sequence length="97" mass="11173">MHASSKKKYIKIMRFIRHAGSSQQLTKIYLKGFHFISLYVMQIASVTGSVLERANLLLNGINSSKLYMYTKGMQLTSDLIFKSWCIVFFAAKRECLK</sequence>
<proteinExistence type="predicted"/>
<name>A0A1B0B0G2_9MUSC</name>